<name>A0A0M2UUK7_9BACT</name>
<keyword evidence="11" id="KW-0012">Acyltransferase</keyword>
<dbReference type="GO" id="GO:0006633">
    <property type="term" value="P:fatty acid biosynthetic process"/>
    <property type="evidence" value="ECO:0007669"/>
    <property type="project" value="UniProtKB-UniRule"/>
</dbReference>
<proteinExistence type="inferred from homology"/>
<dbReference type="GO" id="GO:0008654">
    <property type="term" value="P:phospholipid biosynthetic process"/>
    <property type="evidence" value="ECO:0007669"/>
    <property type="project" value="UniProtKB-KW"/>
</dbReference>
<keyword evidence="4 10" id="KW-0808">Transferase</keyword>
<keyword evidence="12" id="KW-1185">Reference proteome</keyword>
<keyword evidence="6 10" id="KW-0594">Phospholipid biosynthesis</keyword>
<comment type="pathway">
    <text evidence="10">Lipid metabolism; phospholipid metabolism.</text>
</comment>
<organism evidence="11 12">
    <name type="scientific">Candidatus Brocadia fulgida</name>
    <dbReference type="NCBI Taxonomy" id="380242"/>
    <lineage>
        <taxon>Bacteria</taxon>
        <taxon>Pseudomonadati</taxon>
        <taxon>Planctomycetota</taxon>
        <taxon>Candidatus Brocadiia</taxon>
        <taxon>Candidatus Brocadiales</taxon>
        <taxon>Candidatus Brocadiaceae</taxon>
        <taxon>Candidatus Brocadia</taxon>
    </lineage>
</organism>
<dbReference type="SUPFAM" id="SSF53659">
    <property type="entry name" value="Isocitrate/Isopropylmalate dehydrogenase-like"/>
    <property type="match status" value="1"/>
</dbReference>
<accession>A0A0M2UUK7</accession>
<evidence type="ECO:0000256" key="8">
    <source>
        <dbReference type="ARBA" id="ARBA00024069"/>
    </source>
</evidence>
<dbReference type="PANTHER" id="PTHR30100:SF1">
    <property type="entry name" value="PHOSPHATE ACYLTRANSFERASE"/>
    <property type="match status" value="1"/>
</dbReference>
<evidence type="ECO:0000256" key="6">
    <source>
        <dbReference type="ARBA" id="ARBA00023209"/>
    </source>
</evidence>
<evidence type="ECO:0000256" key="9">
    <source>
        <dbReference type="ARBA" id="ARBA00046608"/>
    </source>
</evidence>
<dbReference type="NCBIfam" id="TIGR00182">
    <property type="entry name" value="plsX"/>
    <property type="match status" value="1"/>
</dbReference>
<dbReference type="GO" id="GO:0043811">
    <property type="term" value="F:phosphate:acyl-[acyl carrier protein] acyltransferase activity"/>
    <property type="evidence" value="ECO:0007669"/>
    <property type="project" value="UniProtKB-UniRule"/>
</dbReference>
<dbReference type="InterPro" id="IPR003664">
    <property type="entry name" value="FA_synthesis"/>
</dbReference>
<evidence type="ECO:0000256" key="3">
    <source>
        <dbReference type="ARBA" id="ARBA00022516"/>
    </source>
</evidence>
<dbReference type="InterPro" id="IPR012281">
    <property type="entry name" value="Phospholipid_synth_PlsX-like"/>
</dbReference>
<comment type="caution">
    <text evidence="11">The sequence shown here is derived from an EMBL/GenBank/DDBJ whole genome shotgun (WGS) entry which is preliminary data.</text>
</comment>
<dbReference type="UniPathway" id="UPA00085"/>
<dbReference type="HAMAP" id="MF_00019">
    <property type="entry name" value="PlsX"/>
    <property type="match status" value="1"/>
</dbReference>
<evidence type="ECO:0000256" key="1">
    <source>
        <dbReference type="ARBA" id="ARBA00001232"/>
    </source>
</evidence>
<dbReference type="EMBL" id="LAQJ01000201">
    <property type="protein sequence ID" value="KKO19305.1"/>
    <property type="molecule type" value="Genomic_DNA"/>
</dbReference>
<dbReference type="PANTHER" id="PTHR30100">
    <property type="entry name" value="FATTY ACID/PHOSPHOLIPID SYNTHESIS PROTEIN PLSX"/>
    <property type="match status" value="1"/>
</dbReference>
<dbReference type="GO" id="GO:0005737">
    <property type="term" value="C:cytoplasm"/>
    <property type="evidence" value="ECO:0007669"/>
    <property type="project" value="UniProtKB-SubCell"/>
</dbReference>
<keyword evidence="5 10" id="KW-0443">Lipid metabolism</keyword>
<gene>
    <name evidence="10" type="primary">plsX</name>
    <name evidence="11" type="ORF">BROFUL_01965</name>
</gene>
<evidence type="ECO:0000256" key="10">
    <source>
        <dbReference type="HAMAP-Rule" id="MF_00019"/>
    </source>
</evidence>
<evidence type="ECO:0000256" key="4">
    <source>
        <dbReference type="ARBA" id="ARBA00022679"/>
    </source>
</evidence>
<evidence type="ECO:0000313" key="12">
    <source>
        <dbReference type="Proteomes" id="UP000034954"/>
    </source>
</evidence>
<evidence type="ECO:0000256" key="2">
    <source>
        <dbReference type="ARBA" id="ARBA00022490"/>
    </source>
</evidence>
<comment type="subunit">
    <text evidence="9 10">Homodimer. Probably interacts with PlsY.</text>
</comment>
<keyword evidence="2 10" id="KW-0963">Cytoplasm</keyword>
<dbReference type="EC" id="2.3.1.274" evidence="8 10"/>
<sequence length="338" mass="36002">MRVAVDAMGGDKAPHEIVKGAVLAAQQFQDSEILLVGDEKVIQQELESCQAIPKNITTHHASQVVSMDDPATYSIRQKTNSSITRSVELVAKGEATAVVSAGHTGAAVAAATLHLRTLKGVRRPGIAAPFPTRSGNCLIIDVGANIACKPIHLFQYGVMSTIFSKYISRVQYPRVGLLNIGEEDAKGNDLAKETFALFSNSQLTFVGNVEGREIFDGKADIVVCEGFVGNVMLKFAEGLATGLLSTIKAEAMKGFWSKLGLFLCKPAFAPLKAKMDFTEYGGAPLLGVNGVCIICHGRSDSKAIYNAIKVALQLSKNKVNDHIVAELEKANVPAASVM</sequence>
<comment type="similarity">
    <text evidence="10">Belongs to the PlsX family.</text>
</comment>
<dbReference type="PATRIC" id="fig|380242.3.peg.2448"/>
<keyword evidence="3 10" id="KW-0444">Lipid biosynthesis</keyword>
<evidence type="ECO:0000313" key="11">
    <source>
        <dbReference type="EMBL" id="KKO19305.1"/>
    </source>
</evidence>
<protein>
    <recommendedName>
        <fullName evidence="8 10">Phosphate acyltransferase</fullName>
        <ecNumber evidence="8 10">2.3.1.274</ecNumber>
    </recommendedName>
    <alternativeName>
        <fullName evidence="10">Acyl-ACP phosphotransacylase</fullName>
    </alternativeName>
    <alternativeName>
        <fullName evidence="10">Acyl-[acyl-carrier-protein]--phosphate acyltransferase</fullName>
    </alternativeName>
    <alternativeName>
        <fullName evidence="10">Phosphate-acyl-ACP acyltransferase</fullName>
    </alternativeName>
</protein>
<dbReference type="PIRSF" id="PIRSF002465">
    <property type="entry name" value="Phsphlp_syn_PlsX"/>
    <property type="match status" value="1"/>
</dbReference>
<dbReference type="Proteomes" id="UP000034954">
    <property type="component" value="Unassembled WGS sequence"/>
</dbReference>
<comment type="subcellular location">
    <subcellularLocation>
        <location evidence="10">Cytoplasm</location>
    </subcellularLocation>
    <text evidence="10">Associated with the membrane possibly through PlsY.</text>
</comment>
<evidence type="ECO:0000256" key="7">
    <source>
        <dbReference type="ARBA" id="ARBA00023264"/>
    </source>
</evidence>
<reference evidence="11 12" key="1">
    <citation type="journal article" date="2013" name="BMC Microbiol.">
        <title>Identification of the type II cytochrome c maturation pathway in anammox bacteria by comparative genomics.</title>
        <authorList>
            <person name="Ferousi C."/>
            <person name="Speth D.R."/>
            <person name="Reimann J."/>
            <person name="Op den Camp H.J."/>
            <person name="Allen J.W."/>
            <person name="Keltjens J.T."/>
            <person name="Jetten M.S."/>
        </authorList>
    </citation>
    <scope>NUCLEOTIDE SEQUENCE [LARGE SCALE GENOMIC DNA]</scope>
    <source>
        <strain evidence="11">RU1</strain>
    </source>
</reference>
<keyword evidence="7 10" id="KW-1208">Phospholipid metabolism</keyword>
<dbReference type="AlphaFoldDB" id="A0A0M2UUK7"/>
<dbReference type="Gene3D" id="3.40.718.10">
    <property type="entry name" value="Isopropylmalate Dehydrogenase"/>
    <property type="match status" value="1"/>
</dbReference>
<comment type="catalytic activity">
    <reaction evidence="1 10">
        <text>a fatty acyl-[ACP] + phosphate = an acyl phosphate + holo-[ACP]</text>
        <dbReference type="Rhea" id="RHEA:42292"/>
        <dbReference type="Rhea" id="RHEA-COMP:9685"/>
        <dbReference type="Rhea" id="RHEA-COMP:14125"/>
        <dbReference type="ChEBI" id="CHEBI:43474"/>
        <dbReference type="ChEBI" id="CHEBI:59918"/>
        <dbReference type="ChEBI" id="CHEBI:64479"/>
        <dbReference type="ChEBI" id="CHEBI:138651"/>
        <dbReference type="EC" id="2.3.1.274"/>
    </reaction>
</comment>
<comment type="function">
    <text evidence="10">Catalyzes the reversible formation of acyl-phosphate (acyl-PO(4)) from acyl-[acyl-carrier-protein] (acyl-ACP). This enzyme utilizes acyl-ACP as fatty acyl donor, but not acyl-CoA.</text>
</comment>
<dbReference type="Pfam" id="PF02504">
    <property type="entry name" value="FA_synthesis"/>
    <property type="match status" value="1"/>
</dbReference>
<evidence type="ECO:0000256" key="5">
    <source>
        <dbReference type="ARBA" id="ARBA00023098"/>
    </source>
</evidence>